<accession>A0A3P6GN52</accession>
<evidence type="ECO:0000313" key="2">
    <source>
        <dbReference type="EMBL" id="VDD55319.1"/>
    </source>
</evidence>
<dbReference type="AlphaFoldDB" id="A0A3P6GN52"/>
<organism evidence="2">
    <name type="scientific">Brassica oleracea</name>
    <name type="common">Wild cabbage</name>
    <dbReference type="NCBI Taxonomy" id="3712"/>
    <lineage>
        <taxon>Eukaryota</taxon>
        <taxon>Viridiplantae</taxon>
        <taxon>Streptophyta</taxon>
        <taxon>Embryophyta</taxon>
        <taxon>Tracheophyta</taxon>
        <taxon>Spermatophyta</taxon>
        <taxon>Magnoliopsida</taxon>
        <taxon>eudicotyledons</taxon>
        <taxon>Gunneridae</taxon>
        <taxon>Pentapetalae</taxon>
        <taxon>rosids</taxon>
        <taxon>malvids</taxon>
        <taxon>Brassicales</taxon>
        <taxon>Brassicaceae</taxon>
        <taxon>Brassiceae</taxon>
        <taxon>Brassica</taxon>
    </lineage>
</organism>
<proteinExistence type="predicted"/>
<evidence type="ECO:0000256" key="1">
    <source>
        <dbReference type="SAM" id="MobiDB-lite"/>
    </source>
</evidence>
<feature type="region of interest" description="Disordered" evidence="1">
    <location>
        <begin position="1"/>
        <end position="28"/>
    </location>
</feature>
<reference evidence="2" key="1">
    <citation type="submission" date="2018-11" db="EMBL/GenBank/DDBJ databases">
        <authorList>
            <consortium name="Genoscope - CEA"/>
            <person name="William W."/>
        </authorList>
    </citation>
    <scope>NUCLEOTIDE SEQUENCE</scope>
</reference>
<gene>
    <name evidence="2" type="ORF">BOLC8T48548H</name>
</gene>
<dbReference type="EMBL" id="LR031879">
    <property type="protein sequence ID" value="VDD55319.1"/>
    <property type="molecule type" value="Genomic_DNA"/>
</dbReference>
<name>A0A3P6GN52_BRAOL</name>
<sequence>MEKNQTQQLKKKETKQENLTQTDTNGGSWCLSTHSLSFQDNLLLQF</sequence>
<protein>
    <submittedName>
        <fullName evidence="2">Uncharacterized protein</fullName>
    </submittedName>
</protein>